<dbReference type="Gene3D" id="3.10.580.10">
    <property type="entry name" value="CBS-domain"/>
    <property type="match status" value="1"/>
</dbReference>
<dbReference type="EMBL" id="LR699119">
    <property type="protein sequence ID" value="VVC76278.1"/>
    <property type="molecule type" value="Genomic_DNA"/>
</dbReference>
<dbReference type="PROSITE" id="PS51846">
    <property type="entry name" value="CNNM"/>
    <property type="match status" value="1"/>
</dbReference>
<protein>
    <submittedName>
        <fullName evidence="14">Magnesium and cobalt efflux protein CorC</fullName>
    </submittedName>
</protein>
<keyword evidence="7 9" id="KW-0129">CBS domain</keyword>
<evidence type="ECO:0000256" key="8">
    <source>
        <dbReference type="ARBA" id="ARBA00023136"/>
    </source>
</evidence>
<gene>
    <name evidence="14" type="primary">corC_2</name>
    <name evidence="14" type="ORF">AQUSIP_15870</name>
</gene>
<keyword evidence="5" id="KW-0677">Repeat</keyword>
<evidence type="ECO:0000256" key="5">
    <source>
        <dbReference type="ARBA" id="ARBA00022737"/>
    </source>
</evidence>
<feature type="transmembrane region" description="Helical" evidence="11">
    <location>
        <begin position="6"/>
        <end position="33"/>
    </location>
</feature>
<name>A0A5E4PIJ9_9COXI</name>
<dbReference type="SUPFAM" id="SSF54631">
    <property type="entry name" value="CBS-domain pair"/>
    <property type="match status" value="1"/>
</dbReference>
<evidence type="ECO:0000256" key="1">
    <source>
        <dbReference type="ARBA" id="ARBA00004651"/>
    </source>
</evidence>
<feature type="domain" description="CBS" evidence="12">
    <location>
        <begin position="275"/>
        <end position="332"/>
    </location>
</feature>
<evidence type="ECO:0000256" key="4">
    <source>
        <dbReference type="ARBA" id="ARBA00022692"/>
    </source>
</evidence>
<dbReference type="InterPro" id="IPR016169">
    <property type="entry name" value="FAD-bd_PCMH_sub2"/>
</dbReference>
<dbReference type="InterPro" id="IPR036318">
    <property type="entry name" value="FAD-bd_PCMH-like_sf"/>
</dbReference>
<evidence type="ECO:0000256" key="7">
    <source>
        <dbReference type="ARBA" id="ARBA00023122"/>
    </source>
</evidence>
<keyword evidence="15" id="KW-1185">Reference proteome</keyword>
<sequence>MNNFQIFIFSILLVALILFAAFFSCAETALMAVNRYRLRHMARLKKRYAIRLLQLLKRPDRLLGAILIGNTFANMIASSLATLLAFHFWGEHGALLAALTLTFVVLIFAEIAPKTLAAIYPEKVARWVAYPVQIILKILYPVVWFANAITNNLLKLLRIHVAHHTAEPLSREELRSIVYDTSGKISRQYQNMLLGILDLSKLTVDDVMIPRSEISGIDIEQPLESIIAFINKHHQDWIPVYRENINQVMGVLYTHEMLRLLLSKTTITKELLEHFLQQPYFVPEGTSLNIQLGYFQQSHEKVAFIVDEYGEIQGLLTLNDILEEIVGDFTSSLASGKRIQLQPDGSYLVDGAMTVREFNRTTDWELPLGGPRTINGLIIEHLEALPHVGTTVLIAGYPIEIIHVKDNRVKLARVFPLLAQPAP</sequence>
<dbReference type="InterPro" id="IPR046342">
    <property type="entry name" value="CBS_dom_sf"/>
</dbReference>
<evidence type="ECO:0000313" key="15">
    <source>
        <dbReference type="Proteomes" id="UP000324194"/>
    </source>
</evidence>
<dbReference type="InterPro" id="IPR002550">
    <property type="entry name" value="CNNM"/>
</dbReference>
<dbReference type="SUPFAM" id="SSF56176">
    <property type="entry name" value="FAD-binding/transporter-associated domain-like"/>
    <property type="match status" value="1"/>
</dbReference>
<dbReference type="KEGG" id="asip:AQUSIP_15870"/>
<feature type="transmembrane region" description="Helical" evidence="11">
    <location>
        <begin position="62"/>
        <end position="88"/>
    </location>
</feature>
<dbReference type="PANTHER" id="PTHR22777">
    <property type="entry name" value="HEMOLYSIN-RELATED"/>
    <property type="match status" value="1"/>
</dbReference>
<dbReference type="GO" id="GO:0005886">
    <property type="term" value="C:plasma membrane"/>
    <property type="evidence" value="ECO:0007669"/>
    <property type="project" value="UniProtKB-SubCell"/>
</dbReference>
<dbReference type="GO" id="GO:0050660">
    <property type="term" value="F:flavin adenine dinucleotide binding"/>
    <property type="evidence" value="ECO:0007669"/>
    <property type="project" value="InterPro"/>
</dbReference>
<dbReference type="PROSITE" id="PS51371">
    <property type="entry name" value="CBS"/>
    <property type="match status" value="1"/>
</dbReference>
<proteinExistence type="inferred from homology"/>
<feature type="transmembrane region" description="Helical" evidence="11">
    <location>
        <begin position="124"/>
        <end position="146"/>
    </location>
</feature>
<feature type="transmembrane region" description="Helical" evidence="11">
    <location>
        <begin position="94"/>
        <end position="112"/>
    </location>
</feature>
<keyword evidence="8 10" id="KW-0472">Membrane</keyword>
<evidence type="ECO:0000256" key="9">
    <source>
        <dbReference type="PROSITE-ProRule" id="PRU00703"/>
    </source>
</evidence>
<organism evidence="14 15">
    <name type="scientific">Aquicella siphonis</name>
    <dbReference type="NCBI Taxonomy" id="254247"/>
    <lineage>
        <taxon>Bacteria</taxon>
        <taxon>Pseudomonadati</taxon>
        <taxon>Pseudomonadota</taxon>
        <taxon>Gammaproteobacteria</taxon>
        <taxon>Legionellales</taxon>
        <taxon>Coxiellaceae</taxon>
        <taxon>Aquicella</taxon>
    </lineage>
</organism>
<comment type="subcellular location">
    <subcellularLocation>
        <location evidence="1">Cell membrane</location>
        <topology evidence="1">Multi-pass membrane protein</topology>
    </subcellularLocation>
</comment>
<accession>A0A5E4PIJ9</accession>
<evidence type="ECO:0000259" key="12">
    <source>
        <dbReference type="PROSITE" id="PS51371"/>
    </source>
</evidence>
<dbReference type="InterPro" id="IPR005170">
    <property type="entry name" value="Transptr-assoc_dom"/>
</dbReference>
<feature type="domain" description="CNNM transmembrane" evidence="13">
    <location>
        <begin position="2"/>
        <end position="192"/>
    </location>
</feature>
<dbReference type="Pfam" id="PF01595">
    <property type="entry name" value="CNNM"/>
    <property type="match status" value="1"/>
</dbReference>
<dbReference type="InterPro" id="IPR000644">
    <property type="entry name" value="CBS_dom"/>
</dbReference>
<evidence type="ECO:0000259" key="13">
    <source>
        <dbReference type="PROSITE" id="PS51846"/>
    </source>
</evidence>
<dbReference type="AlphaFoldDB" id="A0A5E4PIJ9"/>
<dbReference type="PANTHER" id="PTHR22777:SF32">
    <property type="entry name" value="UPF0053 INNER MEMBRANE PROTEIN YFJD"/>
    <property type="match status" value="1"/>
</dbReference>
<keyword evidence="3" id="KW-1003">Cell membrane</keyword>
<dbReference type="CDD" id="cd04590">
    <property type="entry name" value="CBS_pair_CorC_HlyC_assoc"/>
    <property type="match status" value="1"/>
</dbReference>
<comment type="similarity">
    <text evidence="2">Belongs to the UPF0053 family.</text>
</comment>
<dbReference type="SMART" id="SM01091">
    <property type="entry name" value="CorC_HlyC"/>
    <property type="match status" value="1"/>
</dbReference>
<dbReference type="Pfam" id="PF03471">
    <property type="entry name" value="CorC_HlyC"/>
    <property type="match status" value="1"/>
</dbReference>
<dbReference type="Gene3D" id="3.30.465.10">
    <property type="match status" value="1"/>
</dbReference>
<keyword evidence="4 10" id="KW-0812">Transmembrane</keyword>
<dbReference type="RefSeq" id="WP_197737304.1">
    <property type="nucleotide sequence ID" value="NZ_LR699119.1"/>
</dbReference>
<evidence type="ECO:0000256" key="6">
    <source>
        <dbReference type="ARBA" id="ARBA00022989"/>
    </source>
</evidence>
<dbReference type="InterPro" id="IPR044751">
    <property type="entry name" value="Ion_transp-like_CBS"/>
</dbReference>
<evidence type="ECO:0000256" key="10">
    <source>
        <dbReference type="PROSITE-ProRule" id="PRU01193"/>
    </source>
</evidence>
<evidence type="ECO:0000256" key="3">
    <source>
        <dbReference type="ARBA" id="ARBA00022475"/>
    </source>
</evidence>
<evidence type="ECO:0000256" key="11">
    <source>
        <dbReference type="SAM" id="Phobius"/>
    </source>
</evidence>
<dbReference type="Pfam" id="PF00571">
    <property type="entry name" value="CBS"/>
    <property type="match status" value="1"/>
</dbReference>
<reference evidence="14 15" key="1">
    <citation type="submission" date="2019-08" db="EMBL/GenBank/DDBJ databases">
        <authorList>
            <person name="Guy L."/>
        </authorList>
    </citation>
    <scope>NUCLEOTIDE SEQUENCE [LARGE SCALE GENOMIC DNA]</scope>
    <source>
        <strain evidence="14 15">SGT-108</strain>
    </source>
</reference>
<dbReference type="Proteomes" id="UP000324194">
    <property type="component" value="Chromosome 1"/>
</dbReference>
<evidence type="ECO:0000313" key="14">
    <source>
        <dbReference type="EMBL" id="VVC76278.1"/>
    </source>
</evidence>
<evidence type="ECO:0000256" key="2">
    <source>
        <dbReference type="ARBA" id="ARBA00006337"/>
    </source>
</evidence>
<keyword evidence="6 10" id="KW-1133">Transmembrane helix</keyword>